<sequence length="389" mass="43479">MMLSNTLPLGAPLWPLALILQPAFSAQYTSTNTPTPHQSTENCTCYVVNSGANSNTPSYFQYYRFFDFRNLADQSGQYVTAPPLVNNSQGSGNEPVWNADILNSSAWSTDWEIQNWSKDATKDFPTRMVYSPANVFLQQNNDTNNGFTFLTLRTTRLQDFQSAAEIENKQKNLMHVSMRMVARVTGSKGAVAGFFTFFDDDNESDIEILTNDATDTIRYTNQPAVDKEGNEVSTASIASKKLAPWDNWQTHRIDWLEHNSYWYLNNKQVAANAYSVPRKPSGLIINMWSDGGTWSGNMSVADSAEFQIQYIEMTFNTSGPVAGPKKEDKRGDVGMFQKRKYKGCKVVCKIDDVQTLGTPEVVHVSTAVEMSVSWCLLGFVGTVSLWLGI</sequence>
<accession>A0A6A5TV71</accession>
<dbReference type="PANTHER" id="PTHR38121:SF4">
    <property type="entry name" value="GH16 DOMAIN-CONTAINING PROTEIN-RELATED"/>
    <property type="match status" value="1"/>
</dbReference>
<dbReference type="OrthoDB" id="4388755at2759"/>
<gene>
    <name evidence="3" type="ORF">CC80DRAFT_492466</name>
</gene>
<dbReference type="GO" id="GO:0004553">
    <property type="term" value="F:hydrolase activity, hydrolyzing O-glycosyl compounds"/>
    <property type="evidence" value="ECO:0007669"/>
    <property type="project" value="InterPro"/>
</dbReference>
<keyword evidence="3" id="KW-0430">Lectin</keyword>
<keyword evidence="1" id="KW-0732">Signal</keyword>
<dbReference type="CDD" id="cd00413">
    <property type="entry name" value="Glyco_hydrolase_16"/>
    <property type="match status" value="1"/>
</dbReference>
<proteinExistence type="predicted"/>
<evidence type="ECO:0000256" key="1">
    <source>
        <dbReference type="SAM" id="SignalP"/>
    </source>
</evidence>
<dbReference type="InterPro" id="IPR013320">
    <property type="entry name" value="ConA-like_dom_sf"/>
</dbReference>
<dbReference type="AlphaFoldDB" id="A0A6A5TV71"/>
<evidence type="ECO:0000313" key="4">
    <source>
        <dbReference type="Proteomes" id="UP000800035"/>
    </source>
</evidence>
<dbReference type="EMBL" id="ML976992">
    <property type="protein sequence ID" value="KAF1956204.1"/>
    <property type="molecule type" value="Genomic_DNA"/>
</dbReference>
<feature type="chain" id="PRO_5025434606" evidence="1">
    <location>
        <begin position="26"/>
        <end position="389"/>
    </location>
</feature>
<organism evidence="3 4">
    <name type="scientific">Byssothecium circinans</name>
    <dbReference type="NCBI Taxonomy" id="147558"/>
    <lineage>
        <taxon>Eukaryota</taxon>
        <taxon>Fungi</taxon>
        <taxon>Dikarya</taxon>
        <taxon>Ascomycota</taxon>
        <taxon>Pezizomycotina</taxon>
        <taxon>Dothideomycetes</taxon>
        <taxon>Pleosporomycetidae</taxon>
        <taxon>Pleosporales</taxon>
        <taxon>Massarineae</taxon>
        <taxon>Massarinaceae</taxon>
        <taxon>Byssothecium</taxon>
    </lineage>
</organism>
<dbReference type="Gene3D" id="2.60.120.200">
    <property type="match status" value="1"/>
</dbReference>
<dbReference type="PROSITE" id="PS51762">
    <property type="entry name" value="GH16_2"/>
    <property type="match status" value="1"/>
</dbReference>
<dbReference type="GO" id="GO:0005975">
    <property type="term" value="P:carbohydrate metabolic process"/>
    <property type="evidence" value="ECO:0007669"/>
    <property type="project" value="InterPro"/>
</dbReference>
<name>A0A6A5TV71_9PLEO</name>
<feature type="signal peptide" evidence="1">
    <location>
        <begin position="1"/>
        <end position="25"/>
    </location>
</feature>
<dbReference type="Pfam" id="PF00722">
    <property type="entry name" value="Glyco_hydro_16"/>
    <property type="match status" value="1"/>
</dbReference>
<reference evidence="3" key="1">
    <citation type="journal article" date="2020" name="Stud. Mycol.">
        <title>101 Dothideomycetes genomes: a test case for predicting lifestyles and emergence of pathogens.</title>
        <authorList>
            <person name="Haridas S."/>
            <person name="Albert R."/>
            <person name="Binder M."/>
            <person name="Bloem J."/>
            <person name="Labutti K."/>
            <person name="Salamov A."/>
            <person name="Andreopoulos B."/>
            <person name="Baker S."/>
            <person name="Barry K."/>
            <person name="Bills G."/>
            <person name="Bluhm B."/>
            <person name="Cannon C."/>
            <person name="Castanera R."/>
            <person name="Culley D."/>
            <person name="Daum C."/>
            <person name="Ezra D."/>
            <person name="Gonzalez J."/>
            <person name="Henrissat B."/>
            <person name="Kuo A."/>
            <person name="Liang C."/>
            <person name="Lipzen A."/>
            <person name="Lutzoni F."/>
            <person name="Magnuson J."/>
            <person name="Mondo S."/>
            <person name="Nolan M."/>
            <person name="Ohm R."/>
            <person name="Pangilinan J."/>
            <person name="Park H.-J."/>
            <person name="Ramirez L."/>
            <person name="Alfaro M."/>
            <person name="Sun H."/>
            <person name="Tritt A."/>
            <person name="Yoshinaga Y."/>
            <person name="Zwiers L.-H."/>
            <person name="Turgeon B."/>
            <person name="Goodwin S."/>
            <person name="Spatafora J."/>
            <person name="Crous P."/>
            <person name="Grigoriev I."/>
        </authorList>
    </citation>
    <scope>NUCLEOTIDE SEQUENCE</scope>
    <source>
        <strain evidence="3">CBS 675.92</strain>
    </source>
</reference>
<dbReference type="GO" id="GO:0030246">
    <property type="term" value="F:carbohydrate binding"/>
    <property type="evidence" value="ECO:0007669"/>
    <property type="project" value="UniProtKB-KW"/>
</dbReference>
<evidence type="ECO:0000313" key="3">
    <source>
        <dbReference type="EMBL" id="KAF1956204.1"/>
    </source>
</evidence>
<dbReference type="InterPro" id="IPR000757">
    <property type="entry name" value="Beta-glucanase-like"/>
</dbReference>
<dbReference type="Proteomes" id="UP000800035">
    <property type="component" value="Unassembled WGS sequence"/>
</dbReference>
<dbReference type="SUPFAM" id="SSF49899">
    <property type="entry name" value="Concanavalin A-like lectins/glucanases"/>
    <property type="match status" value="1"/>
</dbReference>
<feature type="domain" description="GH16" evidence="2">
    <location>
        <begin position="28"/>
        <end position="319"/>
    </location>
</feature>
<keyword evidence="4" id="KW-1185">Reference proteome</keyword>
<protein>
    <submittedName>
        <fullName evidence="3">Concanavalin A-like lectin/glucanase</fullName>
    </submittedName>
</protein>
<evidence type="ECO:0000259" key="2">
    <source>
        <dbReference type="PROSITE" id="PS51762"/>
    </source>
</evidence>
<dbReference type="PANTHER" id="PTHR38121">
    <property type="entry name" value="GH16 DOMAIN-CONTAINING PROTEIN"/>
    <property type="match status" value="1"/>
</dbReference>